<organism evidence="1 2">
    <name type="scientific">Crenichthys baileyi</name>
    <name type="common">White River springfish</name>
    <dbReference type="NCBI Taxonomy" id="28760"/>
    <lineage>
        <taxon>Eukaryota</taxon>
        <taxon>Metazoa</taxon>
        <taxon>Chordata</taxon>
        <taxon>Craniata</taxon>
        <taxon>Vertebrata</taxon>
        <taxon>Euteleostomi</taxon>
        <taxon>Actinopterygii</taxon>
        <taxon>Neopterygii</taxon>
        <taxon>Teleostei</taxon>
        <taxon>Neoteleostei</taxon>
        <taxon>Acanthomorphata</taxon>
        <taxon>Ovalentaria</taxon>
        <taxon>Atherinomorphae</taxon>
        <taxon>Cyprinodontiformes</taxon>
        <taxon>Goodeidae</taxon>
        <taxon>Crenichthys</taxon>
    </lineage>
</organism>
<feature type="non-terminal residue" evidence="1">
    <location>
        <position position="1"/>
    </location>
</feature>
<keyword evidence="2" id="KW-1185">Reference proteome</keyword>
<feature type="non-terminal residue" evidence="1">
    <location>
        <position position="57"/>
    </location>
</feature>
<protein>
    <submittedName>
        <fullName evidence="1">Uncharacterized protein</fullName>
    </submittedName>
</protein>
<accession>A0AAV9S2I1</accession>
<dbReference type="Proteomes" id="UP001311232">
    <property type="component" value="Unassembled WGS sequence"/>
</dbReference>
<proteinExistence type="predicted"/>
<gene>
    <name evidence="1" type="ORF">CRENBAI_002064</name>
</gene>
<name>A0AAV9S2I1_9TELE</name>
<sequence length="57" mass="6439">LQSYREFPAETPSLRRRVERFSRSEGGTTRQRHCGCSCSVQFGRPTERAAPPPTATE</sequence>
<reference evidence="1 2" key="1">
    <citation type="submission" date="2021-06" db="EMBL/GenBank/DDBJ databases">
        <authorList>
            <person name="Palmer J.M."/>
        </authorList>
    </citation>
    <scope>NUCLEOTIDE SEQUENCE [LARGE SCALE GENOMIC DNA]</scope>
    <source>
        <strain evidence="1 2">MEX-2019</strain>
        <tissue evidence="1">Muscle</tissue>
    </source>
</reference>
<evidence type="ECO:0000313" key="1">
    <source>
        <dbReference type="EMBL" id="KAK5615385.1"/>
    </source>
</evidence>
<dbReference type="EMBL" id="JAHHUM010000971">
    <property type="protein sequence ID" value="KAK5615385.1"/>
    <property type="molecule type" value="Genomic_DNA"/>
</dbReference>
<dbReference type="AlphaFoldDB" id="A0AAV9S2I1"/>
<evidence type="ECO:0000313" key="2">
    <source>
        <dbReference type="Proteomes" id="UP001311232"/>
    </source>
</evidence>
<comment type="caution">
    <text evidence="1">The sequence shown here is derived from an EMBL/GenBank/DDBJ whole genome shotgun (WGS) entry which is preliminary data.</text>
</comment>